<organism evidence="4 5">
    <name type="scientific">Mytilus coruscus</name>
    <name type="common">Sea mussel</name>
    <dbReference type="NCBI Taxonomy" id="42192"/>
    <lineage>
        <taxon>Eukaryota</taxon>
        <taxon>Metazoa</taxon>
        <taxon>Spiralia</taxon>
        <taxon>Lophotrochozoa</taxon>
        <taxon>Mollusca</taxon>
        <taxon>Bivalvia</taxon>
        <taxon>Autobranchia</taxon>
        <taxon>Pteriomorphia</taxon>
        <taxon>Mytilida</taxon>
        <taxon>Mytiloidea</taxon>
        <taxon>Mytilidae</taxon>
        <taxon>Mytilinae</taxon>
        <taxon>Mytilus</taxon>
    </lineage>
</organism>
<dbReference type="PROSITE" id="PS00141">
    <property type="entry name" value="ASP_PROTEASE"/>
    <property type="match status" value="1"/>
</dbReference>
<feature type="region of interest" description="Disordered" evidence="2">
    <location>
        <begin position="410"/>
        <end position="490"/>
    </location>
</feature>
<feature type="compositionally biased region" description="Basic and acidic residues" evidence="2">
    <location>
        <begin position="421"/>
        <end position="432"/>
    </location>
</feature>
<keyword evidence="5" id="KW-1185">Reference proteome</keyword>
<dbReference type="GO" id="GO:0004190">
    <property type="term" value="F:aspartic-type endopeptidase activity"/>
    <property type="evidence" value="ECO:0007669"/>
    <property type="project" value="InterPro"/>
</dbReference>
<dbReference type="InterPro" id="IPR001995">
    <property type="entry name" value="Peptidase_A2_cat"/>
</dbReference>
<dbReference type="InterPro" id="IPR021109">
    <property type="entry name" value="Peptidase_aspartic_dom_sf"/>
</dbReference>
<keyword evidence="1" id="KW-0378">Hydrolase</keyword>
<dbReference type="SUPFAM" id="SSF56672">
    <property type="entry name" value="DNA/RNA polymerases"/>
    <property type="match status" value="1"/>
</dbReference>
<proteinExistence type="predicted"/>
<reference evidence="4 5" key="1">
    <citation type="submission" date="2020-06" db="EMBL/GenBank/DDBJ databases">
        <authorList>
            <person name="Li R."/>
            <person name="Bekaert M."/>
        </authorList>
    </citation>
    <scope>NUCLEOTIDE SEQUENCE [LARGE SCALE GENOMIC DNA]</scope>
    <source>
        <strain evidence="5">wild</strain>
    </source>
</reference>
<sequence>MDDSLQSDLIQFNPTDRSSIASDDTVMNETRKMRTSSQNSYESIQTAHQSNSSPAISHYQSYSNSQSTRGMQSHPSNYAGFIPKHKVNMKPQPFDGTDDIEEYLSQFQILAELQTRVRKDKESLSALSQAIKKITRCAYPGAPTSGTDILALDQFIDALHDPEMRLRIRKARPKNRNEAKILAVRFETFKQADNHRCKTLMASNETKAVFPVGAVTRTKLMNQKIRGEGHQLPKFQSGLGKLPAVDHIVQSSTTAEWLSTVRMNNSKTSDEGFCLDMTICYKHISMLVDTGASVTILSQKILKTLNPSSMPEVTSVKMNMMTATGEISPFIGEFEAYLRWQKIKELLLKFQDSFSKSATDIGRTELIEHTIGTGQAHLIKPRPRRVPLAKIQEAEAEIAKMAEQGIIEPSTSPWWNVQKSQSREHKCEENNKNIHKKKISDKDQQKKEKPKENCENVKQVENKNDKVYQKKEKLNEKNSKRSLSPTRLTTPIPESRKIIIKPAEKVMPPPPHVYAPTLVPPVIPLFSAAKAPSTVFTDNCECIIPPPEKSTTPSVCSMQTTYEPKQFDVLSLLAPDEYIPEVNAPSVNALCVDASYTPTPKNTLQLKAMDDCQKYRVILNVEWIRFETSVPTLQQDPSAILSYMILKDSPLKPYKSL</sequence>
<name>A0A6J8A4W0_MYTCO</name>
<feature type="compositionally biased region" description="Polar residues" evidence="2">
    <location>
        <begin position="35"/>
        <end position="76"/>
    </location>
</feature>
<dbReference type="PANTHER" id="PTHR19963">
    <property type="entry name" value="CCHC-TYPE DOMAIN-CONTAINING PROTEIN"/>
    <property type="match status" value="1"/>
</dbReference>
<dbReference type="PROSITE" id="PS50175">
    <property type="entry name" value="ASP_PROT_RETROV"/>
    <property type="match status" value="1"/>
</dbReference>
<dbReference type="InterPro" id="IPR043502">
    <property type="entry name" value="DNA/RNA_pol_sf"/>
</dbReference>
<evidence type="ECO:0000259" key="3">
    <source>
        <dbReference type="PROSITE" id="PS50175"/>
    </source>
</evidence>
<accession>A0A6J8A4W0</accession>
<evidence type="ECO:0000313" key="4">
    <source>
        <dbReference type="EMBL" id="CAC5362440.1"/>
    </source>
</evidence>
<dbReference type="Gene3D" id="2.40.70.10">
    <property type="entry name" value="Acid Proteases"/>
    <property type="match status" value="1"/>
</dbReference>
<dbReference type="Gene3D" id="3.10.10.10">
    <property type="entry name" value="HIV Type 1 Reverse Transcriptase, subunit A, domain 1"/>
    <property type="match status" value="1"/>
</dbReference>
<dbReference type="Proteomes" id="UP000507470">
    <property type="component" value="Unassembled WGS sequence"/>
</dbReference>
<dbReference type="InterPro" id="IPR001969">
    <property type="entry name" value="Aspartic_peptidase_AS"/>
</dbReference>
<dbReference type="PANTHER" id="PTHR19963:SF30">
    <property type="entry name" value="ENDONUCLEASE_EXONUCLEASE_PHOSPHATASE DOMAIN-CONTAINING PROTEIN"/>
    <property type="match status" value="1"/>
</dbReference>
<gene>
    <name evidence="4" type="ORF">MCOR_4202</name>
</gene>
<feature type="region of interest" description="Disordered" evidence="2">
    <location>
        <begin position="1"/>
        <end position="84"/>
    </location>
</feature>
<dbReference type="GO" id="GO:0006508">
    <property type="term" value="P:proteolysis"/>
    <property type="evidence" value="ECO:0007669"/>
    <property type="project" value="InterPro"/>
</dbReference>
<dbReference type="AlphaFoldDB" id="A0A6J8A4W0"/>
<evidence type="ECO:0000256" key="2">
    <source>
        <dbReference type="SAM" id="MobiDB-lite"/>
    </source>
</evidence>
<feature type="compositionally biased region" description="Polar residues" evidence="2">
    <location>
        <begin position="410"/>
        <end position="420"/>
    </location>
</feature>
<feature type="compositionally biased region" description="Basic and acidic residues" evidence="2">
    <location>
        <begin position="440"/>
        <end position="479"/>
    </location>
</feature>
<evidence type="ECO:0000256" key="1">
    <source>
        <dbReference type="ARBA" id="ARBA00022801"/>
    </source>
</evidence>
<dbReference type="SUPFAM" id="SSF50630">
    <property type="entry name" value="Acid proteases"/>
    <property type="match status" value="1"/>
</dbReference>
<feature type="domain" description="Peptidase A2" evidence="3">
    <location>
        <begin position="284"/>
        <end position="299"/>
    </location>
</feature>
<protein>
    <recommendedName>
        <fullName evidence="3">Peptidase A2 domain-containing protein</fullName>
    </recommendedName>
</protein>
<evidence type="ECO:0000313" key="5">
    <source>
        <dbReference type="Proteomes" id="UP000507470"/>
    </source>
</evidence>
<dbReference type="EMBL" id="CACVKT020000743">
    <property type="protein sequence ID" value="CAC5362440.1"/>
    <property type="molecule type" value="Genomic_DNA"/>
</dbReference>
<feature type="compositionally biased region" description="Polar residues" evidence="2">
    <location>
        <begin position="1"/>
        <end position="28"/>
    </location>
</feature>